<dbReference type="InterPro" id="IPR052022">
    <property type="entry name" value="26kDa_periplasmic_antigen"/>
</dbReference>
<dbReference type="RefSeq" id="WP_066857657.1">
    <property type="nucleotide sequence ID" value="NZ_JXMS01000030.1"/>
</dbReference>
<dbReference type="PANTHER" id="PTHR34387">
    <property type="entry name" value="SLR1258 PROTEIN"/>
    <property type="match status" value="1"/>
</dbReference>
<dbReference type="Gene3D" id="3.30.70.2970">
    <property type="entry name" value="Protein of unknown function (DUF541), domain 2"/>
    <property type="match status" value="1"/>
</dbReference>
<dbReference type="EMBL" id="JXMS01000030">
    <property type="protein sequence ID" value="OBQ46157.1"/>
    <property type="molecule type" value="Genomic_DNA"/>
</dbReference>
<dbReference type="Proteomes" id="UP000091979">
    <property type="component" value="Unassembled WGS sequence"/>
</dbReference>
<accession>A0A1B7X9Z0</accession>
<feature type="chain" id="PRO_5008600457" description="Periplasmic immunogenic protein" evidence="1">
    <location>
        <begin position="20"/>
        <end position="241"/>
    </location>
</feature>
<evidence type="ECO:0000313" key="2">
    <source>
        <dbReference type="EMBL" id="OBQ46157.1"/>
    </source>
</evidence>
<reference evidence="2 3" key="1">
    <citation type="submission" date="2015-01" db="EMBL/GenBank/DDBJ databases">
        <title>Desulfovibrio sp. JC271 draft genome sequence.</title>
        <authorList>
            <person name="Shivani Y."/>
            <person name="Subhash Y."/>
            <person name="Sasikala C."/>
            <person name="Ramana C.V."/>
        </authorList>
    </citation>
    <scope>NUCLEOTIDE SEQUENCE [LARGE SCALE GENOMIC DNA]</scope>
    <source>
        <strain evidence="2 3">JC271</strain>
    </source>
</reference>
<dbReference type="PATRIC" id="fig|1560234.3.peg.2112"/>
<protein>
    <recommendedName>
        <fullName evidence="4">Periplasmic immunogenic protein</fullName>
    </recommendedName>
</protein>
<feature type="signal peptide" evidence="1">
    <location>
        <begin position="1"/>
        <end position="19"/>
    </location>
</feature>
<proteinExistence type="predicted"/>
<evidence type="ECO:0000256" key="1">
    <source>
        <dbReference type="SAM" id="SignalP"/>
    </source>
</evidence>
<keyword evidence="3" id="KW-1185">Reference proteome</keyword>
<dbReference type="OrthoDB" id="5464805at2"/>
<evidence type="ECO:0000313" key="3">
    <source>
        <dbReference type="Proteomes" id="UP000091979"/>
    </source>
</evidence>
<keyword evidence="1" id="KW-0732">Signal</keyword>
<name>A0A1B7X9Z0_9BACT</name>
<sequence length="241" mass="26678">MRYLTILCIVISFVMPSVAQSAQPTQKQIVLNETGEAKVMPTSGSLSFSRIIVVLLKQDNGKEISPEQAKQVLAEEVKNLTGKLKKNLEFASGFTQEFNANASFSPYYNRIDSQNVIVGYQVRATYSITILDLKKAQDVTQAVLKSGVEDVSQLYTQVDEKARRVCEKEALTNAVNRGKERAAVMAELMDSELGAISTAVINSDMPTRMYMAKARLESDANMYEPQASTCNVRVELVFSVK</sequence>
<comment type="caution">
    <text evidence="2">The sequence shown here is derived from an EMBL/GenBank/DDBJ whole genome shotgun (WGS) entry which is preliminary data.</text>
</comment>
<gene>
    <name evidence="2" type="ORF">SP90_14165</name>
</gene>
<evidence type="ECO:0008006" key="4">
    <source>
        <dbReference type="Google" id="ProtNLM"/>
    </source>
</evidence>
<dbReference type="AlphaFoldDB" id="A0A1B7X9Z0"/>
<dbReference type="Gene3D" id="3.30.110.170">
    <property type="entry name" value="Protein of unknown function (DUF541), domain 1"/>
    <property type="match status" value="1"/>
</dbReference>
<dbReference type="GO" id="GO:0006974">
    <property type="term" value="P:DNA damage response"/>
    <property type="evidence" value="ECO:0007669"/>
    <property type="project" value="TreeGrafter"/>
</dbReference>
<organism evidence="2 3">
    <name type="scientific">Halodesulfovibrio spirochaetisodalis</name>
    <dbReference type="NCBI Taxonomy" id="1560234"/>
    <lineage>
        <taxon>Bacteria</taxon>
        <taxon>Pseudomonadati</taxon>
        <taxon>Thermodesulfobacteriota</taxon>
        <taxon>Desulfovibrionia</taxon>
        <taxon>Desulfovibrionales</taxon>
        <taxon>Desulfovibrionaceae</taxon>
        <taxon>Halodesulfovibrio</taxon>
    </lineage>
</organism>
<dbReference type="PANTHER" id="PTHR34387:SF1">
    <property type="entry name" value="PERIPLASMIC IMMUNOGENIC PROTEIN"/>
    <property type="match status" value="1"/>
</dbReference>
<dbReference type="Pfam" id="PF04402">
    <property type="entry name" value="SIMPL"/>
    <property type="match status" value="1"/>
</dbReference>
<dbReference type="InterPro" id="IPR007497">
    <property type="entry name" value="SIMPL/DUF541"/>
</dbReference>